<evidence type="ECO:0000256" key="2">
    <source>
        <dbReference type="ARBA" id="ARBA00022759"/>
    </source>
</evidence>
<sequence>MESVKQNFIEKLKVFATELTDHVTTQLGDWKIKGFIDIDKNIYTISSDTKIISKILEIQLFPRFKTFAKKNGYEIIIAEKQNWYPDLSFVCEKNPNIKFAVDIKTTYRLDDCLGFCNGFTLGSHGEYFRNRTSTKNIQFPYSHYLAHICLGILYTRSASSGIDETEILQFRKVG</sequence>
<dbReference type="InterPro" id="IPR015314">
    <property type="entry name" value="Restrct_endonuc_II_EcoRV"/>
</dbReference>
<evidence type="ECO:0000256" key="3">
    <source>
        <dbReference type="ARBA" id="ARBA00022801"/>
    </source>
</evidence>
<keyword evidence="5" id="KW-1185">Reference proteome</keyword>
<dbReference type="GO" id="GO:0004519">
    <property type="term" value="F:endonuclease activity"/>
    <property type="evidence" value="ECO:0007669"/>
    <property type="project" value="UniProtKB-KW"/>
</dbReference>
<dbReference type="InterPro" id="IPR037057">
    <property type="entry name" value="DNA_rep_MutH/T2_RE_sf"/>
</dbReference>
<dbReference type="RefSeq" id="WP_002205423.1">
    <property type="nucleotide sequence ID" value="NC_011333.1"/>
</dbReference>
<dbReference type="AlphaFoldDB" id="B5Z8T1"/>
<proteinExistence type="predicted"/>
<dbReference type="Pfam" id="PF09233">
    <property type="entry name" value="Endonuc-EcoRV"/>
    <property type="match status" value="1"/>
</dbReference>
<dbReference type="GO" id="GO:0016787">
    <property type="term" value="F:hydrolase activity"/>
    <property type="evidence" value="ECO:0007669"/>
    <property type="project" value="UniProtKB-KW"/>
</dbReference>
<dbReference type="InterPro" id="IPR011335">
    <property type="entry name" value="Restrct_endonuc-II-like"/>
</dbReference>
<name>B5Z8T1_HELPG</name>
<keyword evidence="3" id="KW-0378">Hydrolase</keyword>
<gene>
    <name evidence="4" type="ordered locus">HPG27_1232</name>
</gene>
<dbReference type="KEGG" id="hpg:HPG27_1232"/>
<dbReference type="Gene3D" id="3.40.600.10">
    <property type="entry name" value="DNA mismatch repair MutH/Restriction endonuclease, type II"/>
    <property type="match status" value="1"/>
</dbReference>
<organism evidence="4 5">
    <name type="scientific">Helicobacter pylori (strain G27)</name>
    <dbReference type="NCBI Taxonomy" id="563041"/>
    <lineage>
        <taxon>Bacteria</taxon>
        <taxon>Pseudomonadati</taxon>
        <taxon>Campylobacterota</taxon>
        <taxon>Epsilonproteobacteria</taxon>
        <taxon>Campylobacterales</taxon>
        <taxon>Helicobacteraceae</taxon>
        <taxon>Helicobacter</taxon>
    </lineage>
</organism>
<dbReference type="GO" id="GO:0003677">
    <property type="term" value="F:DNA binding"/>
    <property type="evidence" value="ECO:0007669"/>
    <property type="project" value="InterPro"/>
</dbReference>
<evidence type="ECO:0000256" key="1">
    <source>
        <dbReference type="ARBA" id="ARBA00022722"/>
    </source>
</evidence>
<dbReference type="HOGENOM" id="CLU_1538001_0_0_7"/>
<dbReference type="REBASE" id="19049">
    <property type="entry name" value="HpyGORF1231P"/>
</dbReference>
<accession>B5Z8T1</accession>
<evidence type="ECO:0008006" key="6">
    <source>
        <dbReference type="Google" id="ProtNLM"/>
    </source>
</evidence>
<evidence type="ECO:0000313" key="4">
    <source>
        <dbReference type="EMBL" id="ACI27980.1"/>
    </source>
</evidence>
<reference evidence="4 5" key="1">
    <citation type="journal article" date="2009" name="J. Bacteriol.">
        <title>The complete genome sequence of Helicobacter pylori strain G27.</title>
        <authorList>
            <person name="Baltrus D.A."/>
            <person name="Amieva M.R."/>
            <person name="Covacci A."/>
            <person name="Lowe T.M."/>
            <person name="Merrell D.S."/>
            <person name="Ottemann K.M."/>
            <person name="Stein M."/>
            <person name="Salama N.R."/>
            <person name="Guillemin K."/>
        </authorList>
    </citation>
    <scope>NUCLEOTIDE SEQUENCE [LARGE SCALE GENOMIC DNA]</scope>
    <source>
        <strain evidence="4 5">G27</strain>
    </source>
</reference>
<protein>
    <recommendedName>
        <fullName evidence="6">Restriction endonuclease</fullName>
    </recommendedName>
</protein>
<evidence type="ECO:0000313" key="5">
    <source>
        <dbReference type="Proteomes" id="UP000001735"/>
    </source>
</evidence>
<dbReference type="Proteomes" id="UP000001735">
    <property type="component" value="Chromosome"/>
</dbReference>
<dbReference type="CDD" id="cd22323">
    <property type="entry name" value="EcoRV-like"/>
    <property type="match status" value="1"/>
</dbReference>
<dbReference type="EMBL" id="CP001173">
    <property type="protein sequence ID" value="ACI27980.1"/>
    <property type="molecule type" value="Genomic_DNA"/>
</dbReference>
<dbReference type="SUPFAM" id="SSF52980">
    <property type="entry name" value="Restriction endonuclease-like"/>
    <property type="match status" value="1"/>
</dbReference>
<keyword evidence="1" id="KW-0540">Nuclease</keyword>
<keyword evidence="2" id="KW-0255">Endonuclease</keyword>